<dbReference type="RefSeq" id="WP_083122032.1">
    <property type="nucleotide sequence ID" value="NZ_JACKUO010000041.1"/>
</dbReference>
<organism evidence="1 2">
    <name type="scientific">Mycolicibacterium rhodesiae</name>
    <name type="common">Mycobacterium rhodesiae</name>
    <dbReference type="NCBI Taxonomy" id="36814"/>
    <lineage>
        <taxon>Bacteria</taxon>
        <taxon>Bacillati</taxon>
        <taxon>Actinomycetota</taxon>
        <taxon>Actinomycetes</taxon>
        <taxon>Mycobacteriales</taxon>
        <taxon>Mycobacteriaceae</taxon>
        <taxon>Mycolicibacterium</taxon>
    </lineage>
</organism>
<name>A0A1X0IKZ4_MYCRH</name>
<dbReference type="AlphaFoldDB" id="A0A1X0IKZ4"/>
<dbReference type="Proteomes" id="UP000192534">
    <property type="component" value="Unassembled WGS sequence"/>
</dbReference>
<evidence type="ECO:0000313" key="1">
    <source>
        <dbReference type="EMBL" id="ORB48670.1"/>
    </source>
</evidence>
<accession>A0A1X0IKZ4</accession>
<reference evidence="1 2" key="1">
    <citation type="submission" date="2016-12" db="EMBL/GenBank/DDBJ databases">
        <title>The new phylogeny of genus Mycobacterium.</title>
        <authorList>
            <person name="Tortoli E."/>
            <person name="Trovato A."/>
            <person name="Cirillo D.M."/>
        </authorList>
    </citation>
    <scope>NUCLEOTIDE SEQUENCE [LARGE SCALE GENOMIC DNA]</scope>
    <source>
        <strain evidence="1 2">DSM 44223</strain>
    </source>
</reference>
<dbReference type="EMBL" id="MVIH01000018">
    <property type="protein sequence ID" value="ORB48670.1"/>
    <property type="molecule type" value="Genomic_DNA"/>
</dbReference>
<keyword evidence="2" id="KW-1185">Reference proteome</keyword>
<comment type="caution">
    <text evidence="1">The sequence shown here is derived from an EMBL/GenBank/DDBJ whole genome shotgun (WGS) entry which is preliminary data.</text>
</comment>
<protein>
    <submittedName>
        <fullName evidence="1">Uncharacterized protein</fullName>
    </submittedName>
</protein>
<evidence type="ECO:0000313" key="2">
    <source>
        <dbReference type="Proteomes" id="UP000192534"/>
    </source>
</evidence>
<dbReference type="OrthoDB" id="4628652at2"/>
<sequence>MIKLELPYVTVTVDDRFRNRLALVGDRLRVTLTAYLRNAADDVGGLGRKATAACQTAAVRVDTAMAAANDRIASEPEVHIPHLKVV</sequence>
<proteinExistence type="predicted"/>
<gene>
    <name evidence="1" type="ORF">BST42_24920</name>
</gene>